<feature type="signal peptide" evidence="2">
    <location>
        <begin position="1"/>
        <end position="28"/>
    </location>
</feature>
<feature type="chain" id="PRO_5038578726" evidence="2">
    <location>
        <begin position="29"/>
        <end position="222"/>
    </location>
</feature>
<dbReference type="InterPro" id="IPR025326">
    <property type="entry name" value="DUF4232"/>
</dbReference>
<gene>
    <name evidence="4" type="ORF">G3I32_04045</name>
</gene>
<evidence type="ECO:0000256" key="2">
    <source>
        <dbReference type="SAM" id="SignalP"/>
    </source>
</evidence>
<evidence type="ECO:0000259" key="3">
    <source>
        <dbReference type="Pfam" id="PF14016"/>
    </source>
</evidence>
<dbReference type="RefSeq" id="WP_164243981.1">
    <property type="nucleotide sequence ID" value="NZ_JAAGMA010000114.1"/>
</dbReference>
<comment type="caution">
    <text evidence="4">The sequence shown here is derived from an EMBL/GenBank/DDBJ whole genome shotgun (WGS) entry which is preliminary data.</text>
</comment>
<dbReference type="EMBL" id="JAAGMA010000114">
    <property type="protein sequence ID" value="NEB08048.1"/>
    <property type="molecule type" value="Genomic_DNA"/>
</dbReference>
<dbReference type="Pfam" id="PF14016">
    <property type="entry name" value="DUF4232"/>
    <property type="match status" value="1"/>
</dbReference>
<feature type="region of interest" description="Disordered" evidence="1">
    <location>
        <begin position="28"/>
        <end position="88"/>
    </location>
</feature>
<protein>
    <submittedName>
        <fullName evidence="4">DUF4232 domain-containing protein</fullName>
    </submittedName>
</protein>
<reference evidence="4 5" key="1">
    <citation type="submission" date="2020-01" db="EMBL/GenBank/DDBJ databases">
        <title>Insect and environment-associated Actinomycetes.</title>
        <authorList>
            <person name="Currrie C."/>
            <person name="Chevrette M."/>
            <person name="Carlson C."/>
            <person name="Stubbendieck R."/>
            <person name="Wendt-Pienkowski E."/>
        </authorList>
    </citation>
    <scope>NUCLEOTIDE SEQUENCE [LARGE SCALE GENOMIC DNA]</scope>
    <source>
        <strain evidence="4 5">SID14163</strain>
    </source>
</reference>
<feature type="domain" description="DUF4232" evidence="3">
    <location>
        <begin position="87"/>
        <end position="215"/>
    </location>
</feature>
<feature type="region of interest" description="Disordered" evidence="1">
    <location>
        <begin position="200"/>
        <end position="222"/>
    </location>
</feature>
<evidence type="ECO:0000313" key="5">
    <source>
        <dbReference type="Proteomes" id="UP000470446"/>
    </source>
</evidence>
<keyword evidence="2" id="KW-0732">Signal</keyword>
<accession>A0A7K3PDH5</accession>
<feature type="compositionally biased region" description="Polar residues" evidence="1">
    <location>
        <begin position="28"/>
        <end position="38"/>
    </location>
</feature>
<name>A0A7K3PDH5_9ACTN</name>
<dbReference type="Proteomes" id="UP000470446">
    <property type="component" value="Unassembled WGS sequence"/>
</dbReference>
<dbReference type="AlphaFoldDB" id="A0A7K3PDH5"/>
<proteinExistence type="predicted"/>
<sequence length="222" mass="21959">MADTSQPVRRTALLASAVALLGLVTACGSESATSSGTPEPSKAAAHSSSPDPGGDTETPGDTAPAVGAAPSDTAGSASASARTDGRCHTSELRAAVGRVDPGAGQRNFPVVLTNTSERTCTVYGYPGAAFVDASGKQLGPDPERAPGSPVTVTLTPGESAWAGLSFSSPQISGARTATPAALLVTPPDEREPLEVKWTAGEVPVGGNESSVHVTALEAGTGP</sequence>
<organism evidence="4 5">
    <name type="scientific">Streptomyces coelicoflavus</name>
    <dbReference type="NCBI Taxonomy" id="285562"/>
    <lineage>
        <taxon>Bacteria</taxon>
        <taxon>Bacillati</taxon>
        <taxon>Actinomycetota</taxon>
        <taxon>Actinomycetes</taxon>
        <taxon>Kitasatosporales</taxon>
        <taxon>Streptomycetaceae</taxon>
        <taxon>Streptomyces</taxon>
    </lineage>
</organism>
<evidence type="ECO:0000313" key="4">
    <source>
        <dbReference type="EMBL" id="NEB08048.1"/>
    </source>
</evidence>
<evidence type="ECO:0000256" key="1">
    <source>
        <dbReference type="SAM" id="MobiDB-lite"/>
    </source>
</evidence>